<dbReference type="Pfam" id="PF14533">
    <property type="entry name" value="USP7_C2"/>
    <property type="match status" value="1"/>
</dbReference>
<accession>A0AAE1W7T2</accession>
<dbReference type="PANTHER" id="PTHR24006">
    <property type="entry name" value="UBIQUITIN CARBOXYL-TERMINAL HYDROLASE"/>
    <property type="match status" value="1"/>
</dbReference>
<keyword evidence="5" id="KW-0833">Ubl conjugation pathway</keyword>
<dbReference type="Gene3D" id="3.90.70.10">
    <property type="entry name" value="Cysteine proteinases"/>
    <property type="match status" value="1"/>
</dbReference>
<name>A0AAE1W7T2_9LAMI</name>
<keyword evidence="10" id="KW-1185">Reference proteome</keyword>
<dbReference type="InterPro" id="IPR018200">
    <property type="entry name" value="USP_CS"/>
</dbReference>
<proteinExistence type="inferred from homology"/>
<keyword evidence="4" id="KW-0645">Protease</keyword>
<dbReference type="PROSITE" id="PS00973">
    <property type="entry name" value="USP_2"/>
    <property type="match status" value="1"/>
</dbReference>
<dbReference type="GO" id="GO:0005829">
    <property type="term" value="C:cytosol"/>
    <property type="evidence" value="ECO:0007669"/>
    <property type="project" value="TreeGrafter"/>
</dbReference>
<evidence type="ECO:0000313" key="9">
    <source>
        <dbReference type="EMBL" id="KAK4388214.1"/>
    </source>
</evidence>
<dbReference type="GO" id="GO:0006508">
    <property type="term" value="P:proteolysis"/>
    <property type="evidence" value="ECO:0007669"/>
    <property type="project" value="UniProtKB-KW"/>
</dbReference>
<dbReference type="InterPro" id="IPR050164">
    <property type="entry name" value="Peptidase_C19"/>
</dbReference>
<dbReference type="GO" id="GO:0004843">
    <property type="term" value="F:cysteine-type deubiquitinase activity"/>
    <property type="evidence" value="ECO:0007669"/>
    <property type="project" value="UniProtKB-EC"/>
</dbReference>
<evidence type="ECO:0000256" key="1">
    <source>
        <dbReference type="ARBA" id="ARBA00000707"/>
    </source>
</evidence>
<reference evidence="9" key="1">
    <citation type="submission" date="2020-06" db="EMBL/GenBank/DDBJ databases">
        <authorList>
            <person name="Li T."/>
            <person name="Hu X."/>
            <person name="Zhang T."/>
            <person name="Song X."/>
            <person name="Zhang H."/>
            <person name="Dai N."/>
            <person name="Sheng W."/>
            <person name="Hou X."/>
            <person name="Wei L."/>
        </authorList>
    </citation>
    <scope>NUCLEOTIDE SEQUENCE</scope>
    <source>
        <strain evidence="9">K16</strain>
        <tissue evidence="9">Leaf</tissue>
    </source>
</reference>
<dbReference type="Pfam" id="PF12436">
    <property type="entry name" value="USP7_ICP0_bdg"/>
    <property type="match status" value="2"/>
</dbReference>
<dbReference type="GO" id="GO:0005634">
    <property type="term" value="C:nucleus"/>
    <property type="evidence" value="ECO:0007669"/>
    <property type="project" value="TreeGrafter"/>
</dbReference>
<dbReference type="SUPFAM" id="SSF54001">
    <property type="entry name" value="Cysteine proteinases"/>
    <property type="match status" value="1"/>
</dbReference>
<dbReference type="InterPro" id="IPR028889">
    <property type="entry name" value="USP"/>
</dbReference>
<sequence>MLNRLKITWRIKDFSRLMTKVYSSTYDLGDVKRELLWKVLYNAYLKGTTRTTLNASMLITNLVYRSPSMILQLDVKGCHDVYTSFDKYVAVEHLDGVNRYHAGQYGLQVSSAPASLKRFEYEFVRDDMVKINDRYEFPLELDLDKDNGRYLSPEANRRVRNLYTLHSILVHSGGVHGGHYYAFIRPTLSNQWYKFDDERVTKEDITKTLDELYGGEEEHVMMTNPDSAPFKFTRQSNAYMLVYIRESDKDKILCDIDERDISQHLKERLKREQKEKEIKKKAKAEADMYMIVKVATDEDFARQIGNICFDLVDHAKVRSFRVQKLKPFHTFKEEIAREFRAPMYFQRLWLWGTRQNKTHRLNRPLTLLEESYTVSHLKRLSSKNPNDELQLFLEVERSRDLRAGPLPDKETDDILLFFKLYEPERGVKVFFLFSLFSMRYAGRLFVKSHDKPADILQKLNKLAGYAPNEQIDLFEEIKFEPTVMCAYIDIGLTFTSNQLEDGDIVWYQKSLPAQTRQLFRCPDIPSFLEYQHSLQIHINMKSRTFLHAYLETDEHASQAGFFLTFLPPNLNMDEHAHRAHYFCSYLPLELGANEHVIHFRSLGRPTKDEFCLQLSKLDSYDEVVERVANQLRLNDPSKLRLTSHNIYSQRPKAHPIRYRGVENLLQMFMHHQLSDILYFEVLDIPLPELQKLRILKLAFSYAAKTELETHSIRLPKESTVGDMLEHLKDKVKLSRLSAELGLLEVFSHKIYKVLNY</sequence>
<dbReference type="InterPro" id="IPR001394">
    <property type="entry name" value="Peptidase_C19_UCH"/>
</dbReference>
<comment type="catalytic activity">
    <reaction evidence="1">
        <text>Thiol-dependent hydrolysis of ester, thioester, amide, peptide and isopeptide bonds formed by the C-terminal Gly of ubiquitin (a 76-residue protein attached to proteins as an intracellular targeting signal).</text>
        <dbReference type="EC" id="3.4.19.12"/>
    </reaction>
</comment>
<reference evidence="9" key="2">
    <citation type="journal article" date="2024" name="Plant">
        <title>Genomic evolution and insights into agronomic trait innovations of Sesamum species.</title>
        <authorList>
            <person name="Miao H."/>
            <person name="Wang L."/>
            <person name="Qu L."/>
            <person name="Liu H."/>
            <person name="Sun Y."/>
            <person name="Le M."/>
            <person name="Wang Q."/>
            <person name="Wei S."/>
            <person name="Zheng Y."/>
            <person name="Lin W."/>
            <person name="Duan Y."/>
            <person name="Cao H."/>
            <person name="Xiong S."/>
            <person name="Wang X."/>
            <person name="Wei L."/>
            <person name="Li C."/>
            <person name="Ma Q."/>
            <person name="Ju M."/>
            <person name="Zhao R."/>
            <person name="Li G."/>
            <person name="Mu C."/>
            <person name="Tian Q."/>
            <person name="Mei H."/>
            <person name="Zhang T."/>
            <person name="Gao T."/>
            <person name="Zhang H."/>
        </authorList>
    </citation>
    <scope>NUCLEOTIDE SEQUENCE</scope>
    <source>
        <strain evidence="9">K16</strain>
    </source>
</reference>
<evidence type="ECO:0000256" key="2">
    <source>
        <dbReference type="ARBA" id="ARBA00009085"/>
    </source>
</evidence>
<dbReference type="Pfam" id="PF00443">
    <property type="entry name" value="UCH"/>
    <property type="match status" value="1"/>
</dbReference>
<dbReference type="InterPro" id="IPR029346">
    <property type="entry name" value="USP_C"/>
</dbReference>
<protein>
    <recommendedName>
        <fullName evidence="3">ubiquitinyl hydrolase 1</fullName>
        <ecNumber evidence="3">3.4.19.12</ecNumber>
    </recommendedName>
</protein>
<comment type="similarity">
    <text evidence="2">Belongs to the peptidase C19 family.</text>
</comment>
<evidence type="ECO:0000313" key="10">
    <source>
        <dbReference type="Proteomes" id="UP001289374"/>
    </source>
</evidence>
<evidence type="ECO:0000259" key="8">
    <source>
        <dbReference type="PROSITE" id="PS50235"/>
    </source>
</evidence>
<dbReference type="PANTHER" id="PTHR24006:SF644">
    <property type="entry name" value="UBIQUITIN CARBOXYL-TERMINAL HYDROLASE 7"/>
    <property type="match status" value="1"/>
</dbReference>
<dbReference type="EC" id="3.4.19.12" evidence="3"/>
<evidence type="ECO:0000256" key="6">
    <source>
        <dbReference type="ARBA" id="ARBA00022801"/>
    </source>
</evidence>
<keyword evidence="7" id="KW-0788">Thiol protease</keyword>
<feature type="domain" description="USP" evidence="8">
    <location>
        <begin position="1"/>
        <end position="246"/>
    </location>
</feature>
<dbReference type="FunFam" id="3.10.20.90:FF:000050">
    <property type="entry name" value="Ubiquitin carboxyl-terminal hydrolase 13"/>
    <property type="match status" value="1"/>
</dbReference>
<comment type="caution">
    <text evidence="9">The sequence shown here is derived from an EMBL/GenBank/DDBJ whole genome shotgun (WGS) entry which is preliminary data.</text>
</comment>
<organism evidence="9 10">
    <name type="scientific">Sesamum angolense</name>
    <dbReference type="NCBI Taxonomy" id="2727404"/>
    <lineage>
        <taxon>Eukaryota</taxon>
        <taxon>Viridiplantae</taxon>
        <taxon>Streptophyta</taxon>
        <taxon>Embryophyta</taxon>
        <taxon>Tracheophyta</taxon>
        <taxon>Spermatophyta</taxon>
        <taxon>Magnoliopsida</taxon>
        <taxon>eudicotyledons</taxon>
        <taxon>Gunneridae</taxon>
        <taxon>Pentapetalae</taxon>
        <taxon>asterids</taxon>
        <taxon>lamiids</taxon>
        <taxon>Lamiales</taxon>
        <taxon>Pedaliaceae</taxon>
        <taxon>Sesamum</taxon>
    </lineage>
</organism>
<evidence type="ECO:0000256" key="7">
    <source>
        <dbReference type="ARBA" id="ARBA00022807"/>
    </source>
</evidence>
<dbReference type="GO" id="GO:0016579">
    <property type="term" value="P:protein deubiquitination"/>
    <property type="evidence" value="ECO:0007669"/>
    <property type="project" value="InterPro"/>
</dbReference>
<dbReference type="EMBL" id="JACGWL010000014">
    <property type="protein sequence ID" value="KAK4388214.1"/>
    <property type="molecule type" value="Genomic_DNA"/>
</dbReference>
<evidence type="ECO:0000256" key="3">
    <source>
        <dbReference type="ARBA" id="ARBA00012759"/>
    </source>
</evidence>
<evidence type="ECO:0000256" key="4">
    <source>
        <dbReference type="ARBA" id="ARBA00022670"/>
    </source>
</evidence>
<dbReference type="Gene3D" id="3.10.20.90">
    <property type="entry name" value="Phosphatidylinositol 3-kinase Catalytic Subunit, Chain A, domain 1"/>
    <property type="match status" value="2"/>
</dbReference>
<dbReference type="AlphaFoldDB" id="A0AAE1W7T2"/>
<evidence type="ECO:0000256" key="5">
    <source>
        <dbReference type="ARBA" id="ARBA00022786"/>
    </source>
</evidence>
<dbReference type="Proteomes" id="UP001289374">
    <property type="component" value="Unassembled WGS sequence"/>
</dbReference>
<dbReference type="GO" id="GO:0031647">
    <property type="term" value="P:regulation of protein stability"/>
    <property type="evidence" value="ECO:0007669"/>
    <property type="project" value="TreeGrafter"/>
</dbReference>
<dbReference type="InterPro" id="IPR038765">
    <property type="entry name" value="Papain-like_cys_pep_sf"/>
</dbReference>
<keyword evidence="6 9" id="KW-0378">Hydrolase</keyword>
<dbReference type="PROSITE" id="PS50235">
    <property type="entry name" value="USP_3"/>
    <property type="match status" value="1"/>
</dbReference>
<gene>
    <name evidence="9" type="ORF">Sango_2428000</name>
</gene>
<dbReference type="InterPro" id="IPR024729">
    <property type="entry name" value="USP7_ICP0-binding_dom"/>
</dbReference>